<feature type="domain" description="Bacterial Ig-like" evidence="2">
    <location>
        <begin position="450"/>
        <end position="538"/>
    </location>
</feature>
<evidence type="ECO:0000259" key="2">
    <source>
        <dbReference type="Pfam" id="PF16640"/>
    </source>
</evidence>
<feature type="region of interest" description="Disordered" evidence="1">
    <location>
        <begin position="789"/>
        <end position="817"/>
    </location>
</feature>
<dbReference type="SUPFAM" id="SSF50939">
    <property type="entry name" value="Sialidases"/>
    <property type="match status" value="1"/>
</dbReference>
<feature type="domain" description="Bacterial Ig-like" evidence="2">
    <location>
        <begin position="546"/>
        <end position="644"/>
    </location>
</feature>
<dbReference type="RefSeq" id="WP_266942770.1">
    <property type="nucleotide sequence ID" value="NZ_JAPEMK010000001.1"/>
</dbReference>
<evidence type="ECO:0000256" key="1">
    <source>
        <dbReference type="SAM" id="MobiDB-lite"/>
    </source>
</evidence>
<evidence type="ECO:0000313" key="3">
    <source>
        <dbReference type="EMBL" id="MDU8991987.1"/>
    </source>
</evidence>
<protein>
    <submittedName>
        <fullName evidence="3">Ig-like domain repeat protein</fullName>
    </submittedName>
</protein>
<evidence type="ECO:0000313" key="4">
    <source>
        <dbReference type="Proteomes" id="UP001257627"/>
    </source>
</evidence>
<dbReference type="Pfam" id="PF16640">
    <property type="entry name" value="Big_3_5"/>
    <property type="match status" value="2"/>
</dbReference>
<dbReference type="Proteomes" id="UP001257627">
    <property type="component" value="Unassembled WGS sequence"/>
</dbReference>
<proteinExistence type="predicted"/>
<accession>A0ABU3UDJ5</accession>
<dbReference type="Gene3D" id="2.120.10.10">
    <property type="match status" value="1"/>
</dbReference>
<dbReference type="InterPro" id="IPR032109">
    <property type="entry name" value="Big_3_5"/>
</dbReference>
<name>A0ABU3UDJ5_9ACTN</name>
<keyword evidence="4" id="KW-1185">Reference proteome</keyword>
<comment type="caution">
    <text evidence="3">The sequence shown here is derived from an EMBL/GenBank/DDBJ whole genome shotgun (WGS) entry which is preliminary data.</text>
</comment>
<reference evidence="3 4" key="1">
    <citation type="submission" date="2023-02" db="EMBL/GenBank/DDBJ databases">
        <authorList>
            <person name="Maleckis M."/>
        </authorList>
    </citation>
    <scope>NUCLEOTIDE SEQUENCE [LARGE SCALE GENOMIC DNA]</scope>
    <source>
        <strain evidence="3 4">P8-A2</strain>
    </source>
</reference>
<organism evidence="3 4">
    <name type="scientific">Streptomyces mirabilis</name>
    <dbReference type="NCBI Taxonomy" id="68239"/>
    <lineage>
        <taxon>Bacteria</taxon>
        <taxon>Bacillati</taxon>
        <taxon>Actinomycetota</taxon>
        <taxon>Actinomycetes</taxon>
        <taxon>Kitasatosporales</taxon>
        <taxon>Streptomycetaceae</taxon>
        <taxon>Streptomyces</taxon>
    </lineage>
</organism>
<sequence>MYVIDADGYVGKGGTTFGEPSIAVNPADPNQIAVTRFPSAAAEWNNPADLLYSTDGGITWADEPTIPVPPGLGTATNNCPCDQTIDYGRDGTLYGAFLTNASQVVTGSTADPTKPSSWSWNTTAGTTQLTNATNTNADQPWLLVNRDPDHADQDNVYVGYEDLGTSTRPAQAHVAVSRNARPPDFTRDNSPGAVVTDTNTSGGIRLATDPRNGTIYALFQTQTSAGPLGNPQNITYRLNRSTDGGQTWTLGSNPQGIAIATADTHQGVTYKFGSVNALLGGVDHVAVDPTNGDVYVAYGVDVSGNNQIRMRRLTDDGAGGLTVGAEHTVSNSTNAALPSVAVLSDGTIGVLYLSSDGTNTSGFPQISAHLARSTDHAATFTDTVLQSYTTQVGTAGNPKERLFGDYQQLKAVGTTFYGAFIGNLNGVNQTTAQPTDTIFFSVPQYTKSTLSASANPSVYGQPVSFTATVVPPPDGGTVTFKVDGTQLGSPVTVDTTTGTATSDSIATLSPGTHDVDAMYSGDPNYQGDKAMTLKQTVNTAAVATTLTSSGSPSLFGHSVTYTDTVCAAPPSTNPTAPPSGTVTVKDGSTLLGTGTLSPGGGANCSQAQVSFSSLMPGTHTINAQYSGDGNYLAGSVESITQTVSCTNNITGSPGAVFTSGESTCIVNATIGGTVHGAADGALFISNSTIRGSVLSFNGTLLSVCRSTVTGTVNVTGASGFVMVGDPGDDGCTGNKIAGSVLLGNNRSGLEVVANQVGGSVQVVGTTGTGPFPEDTRAEIEGNTIGGSLSCTGNTPAPTNDGNPNTVTGSRIGQCSSL</sequence>
<gene>
    <name evidence="3" type="ORF">PU648_06300</name>
</gene>
<dbReference type="CDD" id="cd15482">
    <property type="entry name" value="Sialidase_non-viral"/>
    <property type="match status" value="1"/>
</dbReference>
<dbReference type="Gene3D" id="2.60.40.10">
    <property type="entry name" value="Immunoglobulins"/>
    <property type="match status" value="2"/>
</dbReference>
<dbReference type="InterPro" id="IPR036278">
    <property type="entry name" value="Sialidase_sf"/>
</dbReference>
<dbReference type="InterPro" id="IPR013783">
    <property type="entry name" value="Ig-like_fold"/>
</dbReference>
<feature type="region of interest" description="Disordered" evidence="1">
    <location>
        <begin position="180"/>
        <end position="207"/>
    </location>
</feature>
<dbReference type="EMBL" id="JARAKF010000001">
    <property type="protein sequence ID" value="MDU8991987.1"/>
    <property type="molecule type" value="Genomic_DNA"/>
</dbReference>